<evidence type="ECO:0000313" key="2">
    <source>
        <dbReference type="Proteomes" id="UP000278962"/>
    </source>
</evidence>
<dbReference type="RefSeq" id="WP_121255745.1">
    <property type="nucleotide sequence ID" value="NZ_RBIL01000002.1"/>
</dbReference>
<gene>
    <name evidence="1" type="ORF">C8N24_5330</name>
</gene>
<protein>
    <recommendedName>
        <fullName evidence="3">MBL fold metallo-hydrolase</fullName>
    </recommendedName>
</protein>
<sequence>MSVRELAEHPLGLTWVDDDALQRASHALVDDGRVWLVDPFDDAEALERATALGAVAGVLQLFVAHGRDGKAIADRLAAPFFSLPTEVPDAPFDVVSLDLLVWKERALWWPAKRGLVVAESIGTAPHYAVGHGPAGVHMVRRAVPPAGPLKDLAPEHLLVGHGAPIHGQDAATALREALHRSRRDIPTAVIKLPGLFRSMQGRS</sequence>
<comment type="caution">
    <text evidence="1">The sequence shown here is derived from an EMBL/GenBank/DDBJ whole genome shotgun (WGS) entry which is preliminary data.</text>
</comment>
<keyword evidence="2" id="KW-1185">Reference proteome</keyword>
<accession>A0A660L307</accession>
<evidence type="ECO:0000313" key="1">
    <source>
        <dbReference type="EMBL" id="RKQ87309.1"/>
    </source>
</evidence>
<proteinExistence type="predicted"/>
<dbReference type="AlphaFoldDB" id="A0A660L307"/>
<dbReference type="OrthoDB" id="5243607at2"/>
<evidence type="ECO:0008006" key="3">
    <source>
        <dbReference type="Google" id="ProtNLM"/>
    </source>
</evidence>
<dbReference type="Proteomes" id="UP000278962">
    <property type="component" value="Unassembled WGS sequence"/>
</dbReference>
<name>A0A660L307_9ACTN</name>
<dbReference type="EMBL" id="RBIL01000002">
    <property type="protein sequence ID" value="RKQ87309.1"/>
    <property type="molecule type" value="Genomic_DNA"/>
</dbReference>
<organism evidence="1 2">
    <name type="scientific">Solirubrobacter pauli</name>
    <dbReference type="NCBI Taxonomy" id="166793"/>
    <lineage>
        <taxon>Bacteria</taxon>
        <taxon>Bacillati</taxon>
        <taxon>Actinomycetota</taxon>
        <taxon>Thermoleophilia</taxon>
        <taxon>Solirubrobacterales</taxon>
        <taxon>Solirubrobacteraceae</taxon>
        <taxon>Solirubrobacter</taxon>
    </lineage>
</organism>
<reference evidence="1 2" key="1">
    <citation type="submission" date="2018-10" db="EMBL/GenBank/DDBJ databases">
        <title>Genomic Encyclopedia of Archaeal and Bacterial Type Strains, Phase II (KMG-II): from individual species to whole genera.</title>
        <authorList>
            <person name="Goeker M."/>
        </authorList>
    </citation>
    <scope>NUCLEOTIDE SEQUENCE [LARGE SCALE GENOMIC DNA]</scope>
    <source>
        <strain evidence="1 2">DSM 14954</strain>
    </source>
</reference>